<dbReference type="Proteomes" id="UP000324222">
    <property type="component" value="Unassembled WGS sequence"/>
</dbReference>
<dbReference type="EMBL" id="VSRR010094826">
    <property type="protein sequence ID" value="MPC93426.1"/>
    <property type="molecule type" value="Genomic_DNA"/>
</dbReference>
<dbReference type="AlphaFoldDB" id="A0A5B7JGW5"/>
<evidence type="ECO:0000313" key="1">
    <source>
        <dbReference type="EMBL" id="MPC93426.1"/>
    </source>
</evidence>
<comment type="caution">
    <text evidence="1">The sequence shown here is derived from an EMBL/GenBank/DDBJ whole genome shotgun (WGS) entry which is preliminary data.</text>
</comment>
<gene>
    <name evidence="1" type="ORF">E2C01_088552</name>
</gene>
<reference evidence="1 2" key="1">
    <citation type="submission" date="2019-05" db="EMBL/GenBank/DDBJ databases">
        <title>Another draft genome of Portunus trituberculatus and its Hox gene families provides insights of decapod evolution.</title>
        <authorList>
            <person name="Jeong J.-H."/>
            <person name="Song I."/>
            <person name="Kim S."/>
            <person name="Choi T."/>
            <person name="Kim D."/>
            <person name="Ryu S."/>
            <person name="Kim W."/>
        </authorList>
    </citation>
    <scope>NUCLEOTIDE SEQUENCE [LARGE SCALE GENOMIC DNA]</scope>
    <source>
        <tissue evidence="1">Muscle</tissue>
    </source>
</reference>
<accession>A0A5B7JGW5</accession>
<protein>
    <submittedName>
        <fullName evidence="1">Uncharacterized protein</fullName>
    </submittedName>
</protein>
<name>A0A5B7JGW5_PORTR</name>
<organism evidence="1 2">
    <name type="scientific">Portunus trituberculatus</name>
    <name type="common">Swimming crab</name>
    <name type="synonym">Neptunus trituberculatus</name>
    <dbReference type="NCBI Taxonomy" id="210409"/>
    <lineage>
        <taxon>Eukaryota</taxon>
        <taxon>Metazoa</taxon>
        <taxon>Ecdysozoa</taxon>
        <taxon>Arthropoda</taxon>
        <taxon>Crustacea</taxon>
        <taxon>Multicrustacea</taxon>
        <taxon>Malacostraca</taxon>
        <taxon>Eumalacostraca</taxon>
        <taxon>Eucarida</taxon>
        <taxon>Decapoda</taxon>
        <taxon>Pleocyemata</taxon>
        <taxon>Brachyura</taxon>
        <taxon>Eubrachyura</taxon>
        <taxon>Portunoidea</taxon>
        <taxon>Portunidae</taxon>
        <taxon>Portuninae</taxon>
        <taxon>Portunus</taxon>
    </lineage>
</organism>
<evidence type="ECO:0000313" key="2">
    <source>
        <dbReference type="Proteomes" id="UP000324222"/>
    </source>
</evidence>
<keyword evidence="2" id="KW-1185">Reference proteome</keyword>
<sequence>MGKPCSSRLDPLRVAPGNPLHIAHRKYSTSDFSTITIFEGKNAEFQLH</sequence>
<proteinExistence type="predicted"/>